<sequence length="202" mass="22340">MLHVGLTGNVGAGKSTVVSLFAGWGATVIDTDVLAREVVQPGSPALERIHETFGDDVLSEDGTIDRAALRRIVFADPELRWKLEDILHPAIRTRYGELLAEAEARGDRIVIGVVPLLYESDMESRFDLVLVVDAPLEVRVQRLVSKRGLSPEEARAVADSQMAAAEKRERADLVLDNDSDITTLERRAWETWKEIEKLSQAA</sequence>
<dbReference type="CDD" id="cd02022">
    <property type="entry name" value="DPCK"/>
    <property type="match status" value="1"/>
</dbReference>
<keyword evidence="3 5" id="KW-0067">ATP-binding</keyword>
<dbReference type="GO" id="GO:0005737">
    <property type="term" value="C:cytoplasm"/>
    <property type="evidence" value="ECO:0007669"/>
    <property type="project" value="UniProtKB-SubCell"/>
</dbReference>
<comment type="pathway">
    <text evidence="5">Cofactor biosynthesis; coenzyme A biosynthesis; CoA from (R)-pantothenate: step 5/5.</text>
</comment>
<evidence type="ECO:0000256" key="2">
    <source>
        <dbReference type="ARBA" id="ARBA00022741"/>
    </source>
</evidence>
<accession>A0AAE4Z7Z4</accession>
<dbReference type="EC" id="2.7.1.24" evidence="5 6"/>
<dbReference type="PANTHER" id="PTHR10695:SF46">
    <property type="entry name" value="BIFUNCTIONAL COENZYME A SYNTHASE-RELATED"/>
    <property type="match status" value="1"/>
</dbReference>
<dbReference type="InterPro" id="IPR001977">
    <property type="entry name" value="Depp_CoAkinase"/>
</dbReference>
<name>A0AAE4Z7Z4_9BACT</name>
<dbReference type="NCBIfam" id="TIGR00152">
    <property type="entry name" value="dephospho-CoA kinase"/>
    <property type="match status" value="1"/>
</dbReference>
<reference evidence="7 8" key="1">
    <citation type="submission" date="2020-01" db="EMBL/GenBank/DDBJ databases">
        <title>Genomes assembled from Gulf of Kutch pelagic sediment metagenomes.</title>
        <authorList>
            <person name="Chandrashekar M."/>
            <person name="Mahajan M.S."/>
            <person name="Dave K.J."/>
            <person name="Vatsa P."/>
            <person name="Nathani N.M."/>
        </authorList>
    </citation>
    <scope>NUCLEOTIDE SEQUENCE [LARGE SCALE GENOMIC DNA]</scope>
    <source>
        <strain evidence="7">KS3-K002</strain>
    </source>
</reference>
<feature type="binding site" evidence="5">
    <location>
        <begin position="11"/>
        <end position="16"/>
    </location>
    <ligand>
        <name>ATP</name>
        <dbReference type="ChEBI" id="CHEBI:30616"/>
    </ligand>
</feature>
<evidence type="ECO:0000313" key="7">
    <source>
        <dbReference type="EMBL" id="NIR74367.1"/>
    </source>
</evidence>
<dbReference type="HAMAP" id="MF_00376">
    <property type="entry name" value="Dephospho_CoA_kinase"/>
    <property type="match status" value="1"/>
</dbReference>
<comment type="subcellular location">
    <subcellularLocation>
        <location evidence="5">Cytoplasm</location>
    </subcellularLocation>
</comment>
<dbReference type="PROSITE" id="PS51219">
    <property type="entry name" value="DPCK"/>
    <property type="match status" value="1"/>
</dbReference>
<proteinExistence type="inferred from homology"/>
<protein>
    <recommendedName>
        <fullName evidence="5 6">Dephospho-CoA kinase</fullName>
        <ecNumber evidence="5 6">2.7.1.24</ecNumber>
    </recommendedName>
    <alternativeName>
        <fullName evidence="5">Dephosphocoenzyme A kinase</fullName>
    </alternativeName>
</protein>
<dbReference type="GO" id="GO:0005524">
    <property type="term" value="F:ATP binding"/>
    <property type="evidence" value="ECO:0007669"/>
    <property type="project" value="UniProtKB-UniRule"/>
</dbReference>
<comment type="similarity">
    <text evidence="1 5">Belongs to the CoaE family.</text>
</comment>
<keyword evidence="2 5" id="KW-0547">Nucleotide-binding</keyword>
<evidence type="ECO:0000256" key="3">
    <source>
        <dbReference type="ARBA" id="ARBA00022840"/>
    </source>
</evidence>
<evidence type="ECO:0000313" key="8">
    <source>
        <dbReference type="Proteomes" id="UP000702544"/>
    </source>
</evidence>
<dbReference type="GO" id="GO:0015937">
    <property type="term" value="P:coenzyme A biosynthetic process"/>
    <property type="evidence" value="ECO:0007669"/>
    <property type="project" value="UniProtKB-UniRule"/>
</dbReference>
<comment type="caution">
    <text evidence="7">The sequence shown here is derived from an EMBL/GenBank/DDBJ whole genome shotgun (WGS) entry which is preliminary data.</text>
</comment>
<dbReference type="Gene3D" id="3.40.50.300">
    <property type="entry name" value="P-loop containing nucleotide triphosphate hydrolases"/>
    <property type="match status" value="1"/>
</dbReference>
<dbReference type="SUPFAM" id="SSF52540">
    <property type="entry name" value="P-loop containing nucleoside triphosphate hydrolases"/>
    <property type="match status" value="1"/>
</dbReference>
<dbReference type="PANTHER" id="PTHR10695">
    <property type="entry name" value="DEPHOSPHO-COA KINASE-RELATED"/>
    <property type="match status" value="1"/>
</dbReference>
<keyword evidence="5 7" id="KW-0808">Transferase</keyword>
<keyword evidence="5 7" id="KW-0418">Kinase</keyword>
<dbReference type="Pfam" id="PF01121">
    <property type="entry name" value="CoaE"/>
    <property type="match status" value="1"/>
</dbReference>
<dbReference type="GO" id="GO:0004140">
    <property type="term" value="F:dephospho-CoA kinase activity"/>
    <property type="evidence" value="ECO:0007669"/>
    <property type="project" value="UniProtKB-UniRule"/>
</dbReference>
<dbReference type="AlphaFoldDB" id="A0AAE4Z7Z4"/>
<dbReference type="EMBL" id="JAACAK010000036">
    <property type="protein sequence ID" value="NIR74367.1"/>
    <property type="molecule type" value="Genomic_DNA"/>
</dbReference>
<dbReference type="Proteomes" id="UP000702544">
    <property type="component" value="Unassembled WGS sequence"/>
</dbReference>
<gene>
    <name evidence="5" type="primary">coaE</name>
    <name evidence="7" type="ORF">GWO12_04540</name>
</gene>
<dbReference type="InterPro" id="IPR027417">
    <property type="entry name" value="P-loop_NTPase"/>
</dbReference>
<evidence type="ECO:0000256" key="1">
    <source>
        <dbReference type="ARBA" id="ARBA00009018"/>
    </source>
</evidence>
<evidence type="ECO:0000256" key="6">
    <source>
        <dbReference type="NCBIfam" id="TIGR00152"/>
    </source>
</evidence>
<organism evidence="7 8">
    <name type="scientific">Candidatus Kutchimonas denitrificans</name>
    <dbReference type="NCBI Taxonomy" id="3056748"/>
    <lineage>
        <taxon>Bacteria</taxon>
        <taxon>Pseudomonadati</taxon>
        <taxon>Gemmatimonadota</taxon>
        <taxon>Gemmatimonadia</taxon>
        <taxon>Candidatus Palauibacterales</taxon>
        <taxon>Candidatus Palauibacteraceae</taxon>
        <taxon>Candidatus Kutchimonas</taxon>
    </lineage>
</organism>
<keyword evidence="4 5" id="KW-0173">Coenzyme A biosynthesis</keyword>
<comment type="function">
    <text evidence="5">Catalyzes the phosphorylation of the 3'-hydroxyl group of dephosphocoenzyme A to form coenzyme A.</text>
</comment>
<evidence type="ECO:0000256" key="5">
    <source>
        <dbReference type="HAMAP-Rule" id="MF_00376"/>
    </source>
</evidence>
<keyword evidence="5" id="KW-0963">Cytoplasm</keyword>
<comment type="catalytic activity">
    <reaction evidence="5">
        <text>3'-dephospho-CoA + ATP = ADP + CoA + H(+)</text>
        <dbReference type="Rhea" id="RHEA:18245"/>
        <dbReference type="ChEBI" id="CHEBI:15378"/>
        <dbReference type="ChEBI" id="CHEBI:30616"/>
        <dbReference type="ChEBI" id="CHEBI:57287"/>
        <dbReference type="ChEBI" id="CHEBI:57328"/>
        <dbReference type="ChEBI" id="CHEBI:456216"/>
        <dbReference type="EC" id="2.7.1.24"/>
    </reaction>
</comment>
<evidence type="ECO:0000256" key="4">
    <source>
        <dbReference type="ARBA" id="ARBA00022993"/>
    </source>
</evidence>